<dbReference type="SUPFAM" id="SSF51556">
    <property type="entry name" value="Metallo-dependent hydrolases"/>
    <property type="match status" value="1"/>
</dbReference>
<dbReference type="PANTHER" id="PTHR43135:SF3">
    <property type="entry name" value="ALPHA-D-RIBOSE 1-METHYLPHOSPHONATE 5-TRIPHOSPHATE DIPHOSPHATASE"/>
    <property type="match status" value="1"/>
</dbReference>
<proteinExistence type="predicted"/>
<dbReference type="Gene3D" id="1.20.58.520">
    <property type="entry name" value="Amidohydrolase"/>
    <property type="match status" value="1"/>
</dbReference>
<dbReference type="EMBL" id="AMRV01000003">
    <property type="protein sequence ID" value="EMD83483.1"/>
    <property type="molecule type" value="Genomic_DNA"/>
</dbReference>
<dbReference type="OrthoDB" id="9765769at2"/>
<evidence type="ECO:0000259" key="2">
    <source>
        <dbReference type="Pfam" id="PF01979"/>
    </source>
</evidence>
<comment type="caution">
    <text evidence="3">The sequence shown here is derived from an EMBL/GenBank/DDBJ whole genome shotgun (WGS) entry which is preliminary data.</text>
</comment>
<dbReference type="PANTHER" id="PTHR43135">
    <property type="entry name" value="ALPHA-D-RIBOSE 1-METHYLPHOSPHONATE 5-TRIPHOSPHATE DIPHOSPHATASE"/>
    <property type="match status" value="1"/>
</dbReference>
<feature type="chain" id="PRO_5004026505" evidence="1">
    <location>
        <begin position="20"/>
        <end position="672"/>
    </location>
</feature>
<dbReference type="Gene3D" id="3.30.110.90">
    <property type="entry name" value="Amidohydrolase"/>
    <property type="match status" value="1"/>
</dbReference>
<dbReference type="PATRIC" id="fig|1234595.3.peg.1387"/>
<gene>
    <name evidence="3" type="ORF">C725_1384</name>
</gene>
<dbReference type="InterPro" id="IPR032466">
    <property type="entry name" value="Metal_Hydrolase"/>
</dbReference>
<keyword evidence="3" id="KW-0378">Hydrolase</keyword>
<evidence type="ECO:0000313" key="4">
    <source>
        <dbReference type="Proteomes" id="UP000011717"/>
    </source>
</evidence>
<dbReference type="RefSeq" id="WP_008601253.1">
    <property type="nucleotide sequence ID" value="NZ_AMRV01000003.1"/>
</dbReference>
<evidence type="ECO:0000256" key="1">
    <source>
        <dbReference type="SAM" id="SignalP"/>
    </source>
</evidence>
<feature type="signal peptide" evidence="1">
    <location>
        <begin position="1"/>
        <end position="19"/>
    </location>
</feature>
<dbReference type="Proteomes" id="UP000011717">
    <property type="component" value="Unassembled WGS sequence"/>
</dbReference>
<feature type="domain" description="Amidohydrolase-related" evidence="2">
    <location>
        <begin position="312"/>
        <end position="646"/>
    </location>
</feature>
<dbReference type="Gene3D" id="2.30.40.10">
    <property type="entry name" value="Urease, subunit C, domain 1"/>
    <property type="match status" value="1"/>
</dbReference>
<sequence length="672" mass="72757">MKIAALLLCGAALAGTAHAETSTWRVLSGGDDVGHLIAEEEGGTVTIDYDVKNNGRGPTIAETLTLNADGYPTAWTIKGNTTFGNVVDEWFRVEGGTARWQDATGEGSAPASPLAFYADQNGSPYSAGLMAKALLADEDGSIPVYPSGTATIRKQGTMSFDGPGGPVEATTYEIVGLSMNPISVTLDQDNDLFAMASPRSITVREGYEAADKPLREYVETLSTKRFEDIQARAAHDYEGPVRIRNVRIFDPERQGLTEPRDVVVYKNRIAEIVAAGSEGTPGETVIDGEGGTLVPGMYEMHGHVGQEDALLNIATGVTSIRDMGNENDVLAGLIERIGGGVIAGPRITRSCFIEGESEFSSRTGETVKTEAQGLEQVRWCGARNFNQVKLYNSMKGEWAPALVDEAHRLGMRVAGHVPAFSTADDMIAAGFDEMTHINQIMLGWVLEPDEDTRTLLRLTALDRLPGLDLSSARVRKTLDAMAAKGIAHDPTITIHENLLLGRNGTVSPSFADIIDNMPVSVQRDYRTGWVDVTEPGKDEAYRGAFDKIVETLSTMNDMGIFLVPGTDMGGYFAYHRELELFEKIGLTPAEVLRRATFDMASYLGQEEDLGSIEKNKYADFFLVPGDPTEDLKQLKQIRMVVADGTIYYPSEIYPEFGIEPFASAPPVEGADG</sequence>
<name>M2U652_9SPHN</name>
<dbReference type="Gene3D" id="3.40.50.10910">
    <property type="entry name" value="Amidohydrolase"/>
    <property type="match status" value="1"/>
</dbReference>
<keyword evidence="1" id="KW-0732">Signal</keyword>
<dbReference type="InterPro" id="IPR006680">
    <property type="entry name" value="Amidohydro-rel"/>
</dbReference>
<keyword evidence="4" id="KW-1185">Reference proteome</keyword>
<dbReference type="GO" id="GO:0016810">
    <property type="term" value="F:hydrolase activity, acting on carbon-nitrogen (but not peptide) bonds"/>
    <property type="evidence" value="ECO:0007669"/>
    <property type="project" value="InterPro"/>
</dbReference>
<dbReference type="InterPro" id="IPR051781">
    <property type="entry name" value="Metallo-dep_Hydrolase"/>
</dbReference>
<dbReference type="AlphaFoldDB" id="M2U652"/>
<accession>M2U652</accession>
<evidence type="ECO:0000313" key="3">
    <source>
        <dbReference type="EMBL" id="EMD83483.1"/>
    </source>
</evidence>
<protein>
    <submittedName>
        <fullName evidence="3">Amidohydrolase family protein</fullName>
    </submittedName>
</protein>
<dbReference type="SUPFAM" id="SSF51338">
    <property type="entry name" value="Composite domain of metallo-dependent hydrolases"/>
    <property type="match status" value="1"/>
</dbReference>
<organism evidence="3 4">
    <name type="scientific">Pacificimonas flava</name>
    <dbReference type="NCBI Taxonomy" id="1234595"/>
    <lineage>
        <taxon>Bacteria</taxon>
        <taxon>Pseudomonadati</taxon>
        <taxon>Pseudomonadota</taxon>
        <taxon>Alphaproteobacteria</taxon>
        <taxon>Sphingomonadales</taxon>
        <taxon>Sphingosinicellaceae</taxon>
        <taxon>Pacificimonas</taxon>
    </lineage>
</organism>
<reference evidence="3 4" key="1">
    <citation type="journal article" date="2013" name="Genome Announc.">
        <title>Draft Genome Sequence of Strain JLT2015T, Belonging to the Family Sphingomonadaceae of the Alphaproteobacteria.</title>
        <authorList>
            <person name="Tang K."/>
            <person name="Liu K."/>
            <person name="Li S."/>
            <person name="Jiao N."/>
        </authorList>
    </citation>
    <scope>NUCLEOTIDE SEQUENCE [LARGE SCALE GENOMIC DNA]</scope>
    <source>
        <strain evidence="3 4">JLT2015</strain>
    </source>
</reference>
<dbReference type="Pfam" id="PF01979">
    <property type="entry name" value="Amidohydro_1"/>
    <property type="match status" value="1"/>
</dbReference>
<dbReference type="InterPro" id="IPR011059">
    <property type="entry name" value="Metal-dep_hydrolase_composite"/>
</dbReference>